<proteinExistence type="predicted"/>
<dbReference type="InterPro" id="IPR013783">
    <property type="entry name" value="Ig-like_fold"/>
</dbReference>
<feature type="compositionally biased region" description="Basic and acidic residues" evidence="1">
    <location>
        <begin position="249"/>
        <end position="299"/>
    </location>
</feature>
<gene>
    <name evidence="2" type="ORF">MMAB1_2666</name>
</gene>
<evidence type="ECO:0000313" key="3">
    <source>
        <dbReference type="Proteomes" id="UP000069850"/>
    </source>
</evidence>
<dbReference type="EMBL" id="LT158599">
    <property type="protein sequence ID" value="CVK33879.1"/>
    <property type="molecule type" value="Genomic_DNA"/>
</dbReference>
<dbReference type="RefSeq" id="WP_238320319.1">
    <property type="nucleotide sequence ID" value="NZ_LT158599.1"/>
</dbReference>
<dbReference type="KEGG" id="mema:MMAB1_2666"/>
<evidence type="ECO:0000313" key="2">
    <source>
        <dbReference type="EMBL" id="CVK33879.1"/>
    </source>
</evidence>
<protein>
    <recommendedName>
        <fullName evidence="4">PKD domain-containing protein</fullName>
    </recommendedName>
</protein>
<organism evidence="2 3">
    <name type="scientific">Methanoculleus bourgensis</name>
    <dbReference type="NCBI Taxonomy" id="83986"/>
    <lineage>
        <taxon>Archaea</taxon>
        <taxon>Methanobacteriati</taxon>
        <taxon>Methanobacteriota</taxon>
        <taxon>Stenosarchaea group</taxon>
        <taxon>Methanomicrobia</taxon>
        <taxon>Methanomicrobiales</taxon>
        <taxon>Methanomicrobiaceae</taxon>
        <taxon>Methanoculleus</taxon>
    </lineage>
</organism>
<name>A0A0X3BPJ5_9EURY</name>
<reference evidence="2 3" key="1">
    <citation type="submission" date="2016-01" db="EMBL/GenBank/DDBJ databases">
        <authorList>
            <person name="Manzoor S."/>
        </authorList>
    </citation>
    <scope>NUCLEOTIDE SEQUENCE [LARGE SCALE GENOMIC DNA]</scope>
    <source>
        <strain evidence="2">Methanoculleus sp MAB1</strain>
    </source>
</reference>
<dbReference type="Proteomes" id="UP000069850">
    <property type="component" value="Chromosome 1"/>
</dbReference>
<evidence type="ECO:0008006" key="4">
    <source>
        <dbReference type="Google" id="ProtNLM"/>
    </source>
</evidence>
<dbReference type="Gene3D" id="2.60.40.10">
    <property type="entry name" value="Immunoglobulins"/>
    <property type="match status" value="1"/>
</dbReference>
<dbReference type="GeneID" id="27138261"/>
<dbReference type="AlphaFoldDB" id="A0A0X3BPJ5"/>
<accession>A0A0X3BPJ5</accession>
<feature type="region of interest" description="Disordered" evidence="1">
    <location>
        <begin position="244"/>
        <end position="299"/>
    </location>
</feature>
<evidence type="ECO:0000256" key="1">
    <source>
        <dbReference type="SAM" id="MobiDB-lite"/>
    </source>
</evidence>
<sequence length="299" mass="31906">MEVANNATGARACDTLNVTVNPQPEVPEEEPDVPSTLVVDAGGDRTALAGEQVTILATYNGTGVLDVLNVSASINWGPATTEPEIALDDDHNGTITGTYTYLTAGTYAVTVEVVDTATGAIACDTLNVTVNPQQMNVKVAPKTLNQKSNGIMTVFVSLAEWLGFGDADSKDVTIPDSEEFRIGNATPEKVNFCMKDGGTLILKYKRQDLDLAAGDDNLTVTGNVTTENGPVSVAGTGAVSVINPGNGKKLGDGNGERDTNAIKEKKIEKMQEKLEKEKLKEERKEKKVMEKNQKKFNNE</sequence>